<dbReference type="InterPro" id="IPR027470">
    <property type="entry name" value="Cation_efflux_CTD"/>
</dbReference>
<feature type="transmembrane region" description="Helical" evidence="8">
    <location>
        <begin position="112"/>
        <end position="133"/>
    </location>
</feature>
<evidence type="ECO:0000313" key="11">
    <source>
        <dbReference type="EMBL" id="KAK0302082.1"/>
    </source>
</evidence>
<evidence type="ECO:0000313" key="12">
    <source>
        <dbReference type="Proteomes" id="UP001168146"/>
    </source>
</evidence>
<comment type="similarity">
    <text evidence="2">Belongs to the cation diffusion facilitator (CDF) transporter (TC 2.A.4) family. SLC30A subfamily.</text>
</comment>
<dbReference type="InterPro" id="IPR036837">
    <property type="entry name" value="Cation_efflux_CTD_sf"/>
</dbReference>
<keyword evidence="3" id="KW-0813">Transport</keyword>
<dbReference type="PANTHER" id="PTHR45820">
    <property type="entry name" value="FI23527P1"/>
    <property type="match status" value="1"/>
</dbReference>
<dbReference type="NCBIfam" id="TIGR01297">
    <property type="entry name" value="CDF"/>
    <property type="match status" value="1"/>
</dbReference>
<dbReference type="AlphaFoldDB" id="A0AAN6F4M6"/>
<sequence length="369" mass="39888">MAPLTKTRKLMLIIAISLCFFLAEIAVGFYTHSLALVADAFHYLNDLVGFVVALVAYKVAERDNSPPELSIGWQRATLLGAFFNGVFLLALGVSIFLQAIERFVSIQRVENPRLVLIIGCVGFALNVVSATILHEHDEDVKRVTSISQGSAMDSLSAAEVVRPHQAHRHEALGRDKATKPEHDLGLAGVLIHVMGDAANNVGVIIAASVIWKTHSPARYYADPAVSVAIAFMIFLSSIPLVRKTGLILLESVPSGLQLTDVKHDIEEVPGVLAVHELHVWRLNQRKTLASAHIVVAKSALNNFMGLAQTVNECLHAYGIHSSTLQPETNESILDLPNEETTELGKGPAAAQTCVLGCRATQCENPTCCD</sequence>
<accession>A0AAN6F4M6</accession>
<dbReference type="InterPro" id="IPR002524">
    <property type="entry name" value="Cation_efflux"/>
</dbReference>
<evidence type="ECO:0000256" key="3">
    <source>
        <dbReference type="ARBA" id="ARBA00022448"/>
    </source>
</evidence>
<feature type="domain" description="Cation efflux protein cytoplasmic" evidence="10">
    <location>
        <begin position="254"/>
        <end position="327"/>
    </location>
</feature>
<evidence type="ECO:0000259" key="10">
    <source>
        <dbReference type="Pfam" id="PF16916"/>
    </source>
</evidence>
<gene>
    <name evidence="11" type="ORF">LTR82_018003</name>
</gene>
<evidence type="ECO:0000256" key="4">
    <source>
        <dbReference type="ARBA" id="ARBA00022692"/>
    </source>
</evidence>
<feature type="domain" description="Cation efflux protein transmembrane" evidence="9">
    <location>
        <begin position="10"/>
        <end position="249"/>
    </location>
</feature>
<dbReference type="InterPro" id="IPR058533">
    <property type="entry name" value="Cation_efflux_TM"/>
</dbReference>
<evidence type="ECO:0000259" key="9">
    <source>
        <dbReference type="Pfam" id="PF01545"/>
    </source>
</evidence>
<evidence type="ECO:0000256" key="8">
    <source>
        <dbReference type="SAM" id="Phobius"/>
    </source>
</evidence>
<feature type="transmembrane region" description="Helical" evidence="8">
    <location>
        <begin position="12"/>
        <end position="34"/>
    </location>
</feature>
<dbReference type="SUPFAM" id="SSF160240">
    <property type="entry name" value="Cation efflux protein cytoplasmic domain-like"/>
    <property type="match status" value="1"/>
</dbReference>
<feature type="transmembrane region" description="Helical" evidence="8">
    <location>
        <begin position="78"/>
        <end position="100"/>
    </location>
</feature>
<evidence type="ECO:0000256" key="2">
    <source>
        <dbReference type="ARBA" id="ARBA00008873"/>
    </source>
</evidence>
<comment type="caution">
    <text evidence="11">The sequence shown here is derived from an EMBL/GenBank/DDBJ whole genome shotgun (WGS) entry which is preliminary data.</text>
</comment>
<organism evidence="11 12">
    <name type="scientific">Friedmanniomyces endolithicus</name>
    <dbReference type="NCBI Taxonomy" id="329885"/>
    <lineage>
        <taxon>Eukaryota</taxon>
        <taxon>Fungi</taxon>
        <taxon>Dikarya</taxon>
        <taxon>Ascomycota</taxon>
        <taxon>Pezizomycotina</taxon>
        <taxon>Dothideomycetes</taxon>
        <taxon>Dothideomycetidae</taxon>
        <taxon>Mycosphaerellales</taxon>
        <taxon>Teratosphaeriaceae</taxon>
        <taxon>Friedmanniomyces</taxon>
    </lineage>
</organism>
<keyword evidence="5" id="KW-0862">Zinc</keyword>
<dbReference type="Pfam" id="PF16916">
    <property type="entry name" value="ZT_dimer"/>
    <property type="match status" value="1"/>
</dbReference>
<evidence type="ECO:0000256" key="1">
    <source>
        <dbReference type="ARBA" id="ARBA00004141"/>
    </source>
</evidence>
<dbReference type="GO" id="GO:0005385">
    <property type="term" value="F:zinc ion transmembrane transporter activity"/>
    <property type="evidence" value="ECO:0007669"/>
    <property type="project" value="TreeGrafter"/>
</dbReference>
<dbReference type="Gene3D" id="1.20.1510.10">
    <property type="entry name" value="Cation efflux protein transmembrane domain"/>
    <property type="match status" value="1"/>
</dbReference>
<proteinExistence type="inferred from homology"/>
<evidence type="ECO:0000256" key="5">
    <source>
        <dbReference type="ARBA" id="ARBA00022833"/>
    </source>
</evidence>
<dbReference type="EMBL" id="JASUXU010000219">
    <property type="protein sequence ID" value="KAK0302082.1"/>
    <property type="molecule type" value="Genomic_DNA"/>
</dbReference>
<evidence type="ECO:0000256" key="6">
    <source>
        <dbReference type="ARBA" id="ARBA00022989"/>
    </source>
</evidence>
<evidence type="ECO:0000256" key="7">
    <source>
        <dbReference type="ARBA" id="ARBA00023136"/>
    </source>
</evidence>
<dbReference type="SUPFAM" id="SSF161111">
    <property type="entry name" value="Cation efflux protein transmembrane domain-like"/>
    <property type="match status" value="1"/>
</dbReference>
<name>A0AAN6F4M6_9PEZI</name>
<dbReference type="Pfam" id="PF01545">
    <property type="entry name" value="Cation_efflux"/>
    <property type="match status" value="1"/>
</dbReference>
<reference evidence="11" key="1">
    <citation type="submission" date="2021-12" db="EMBL/GenBank/DDBJ databases">
        <title>Black yeast isolated from Biological Soil Crust.</title>
        <authorList>
            <person name="Kurbessoian T."/>
        </authorList>
    </citation>
    <scope>NUCLEOTIDE SEQUENCE</scope>
    <source>
        <strain evidence="11">CCFEE 5208</strain>
    </source>
</reference>
<dbReference type="Proteomes" id="UP001168146">
    <property type="component" value="Unassembled WGS sequence"/>
</dbReference>
<feature type="transmembrane region" description="Helical" evidence="8">
    <location>
        <begin position="223"/>
        <end position="241"/>
    </location>
</feature>
<dbReference type="GO" id="GO:0016020">
    <property type="term" value="C:membrane"/>
    <property type="evidence" value="ECO:0007669"/>
    <property type="project" value="UniProtKB-SubCell"/>
</dbReference>
<keyword evidence="4 8" id="KW-0812">Transmembrane</keyword>
<comment type="subcellular location">
    <subcellularLocation>
        <location evidence="1">Membrane</location>
        <topology evidence="1">Multi-pass membrane protein</topology>
    </subcellularLocation>
</comment>
<dbReference type="PANTHER" id="PTHR45820:SF5">
    <property type="entry name" value="DIFFUSION FACILITATOR FAMILY METAL ION TRANSPORTER, PUTATIVE-RELATED"/>
    <property type="match status" value="1"/>
</dbReference>
<feature type="transmembrane region" description="Helical" evidence="8">
    <location>
        <begin position="184"/>
        <end position="211"/>
    </location>
</feature>
<evidence type="ECO:0008006" key="13">
    <source>
        <dbReference type="Google" id="ProtNLM"/>
    </source>
</evidence>
<keyword evidence="7 8" id="KW-0472">Membrane</keyword>
<dbReference type="InterPro" id="IPR027469">
    <property type="entry name" value="Cation_efflux_TMD_sf"/>
</dbReference>
<protein>
    <recommendedName>
        <fullName evidence="13">Cation efflux protein cytoplasmic domain-containing protein</fullName>
    </recommendedName>
</protein>
<keyword evidence="6 8" id="KW-1133">Transmembrane helix</keyword>
<dbReference type="GO" id="GO:0006882">
    <property type="term" value="P:intracellular zinc ion homeostasis"/>
    <property type="evidence" value="ECO:0007669"/>
    <property type="project" value="TreeGrafter"/>
</dbReference>